<dbReference type="PRINTS" id="PR00081">
    <property type="entry name" value="GDHRDH"/>
</dbReference>
<evidence type="ECO:0000256" key="2">
    <source>
        <dbReference type="ARBA" id="ARBA00023002"/>
    </source>
</evidence>
<evidence type="ECO:0000313" key="4">
    <source>
        <dbReference type="Proteomes" id="UP000195437"/>
    </source>
</evidence>
<dbReference type="RefSeq" id="WP_087455867.1">
    <property type="nucleotide sequence ID" value="NZ_CP021434.1"/>
</dbReference>
<comment type="similarity">
    <text evidence="1">Belongs to the short-chain dehydrogenases/reductases (SDR) family.</text>
</comment>
<name>A0A1Y0IMA5_9BACL</name>
<dbReference type="KEGG" id="tum:CBW65_04840"/>
<dbReference type="EMBL" id="CP021434">
    <property type="protein sequence ID" value="ARU60474.1"/>
    <property type="molecule type" value="Genomic_DNA"/>
</dbReference>
<dbReference type="GO" id="GO:0016491">
    <property type="term" value="F:oxidoreductase activity"/>
    <property type="evidence" value="ECO:0007669"/>
    <property type="project" value="UniProtKB-KW"/>
</dbReference>
<dbReference type="PANTHER" id="PTHR43391:SF94">
    <property type="entry name" value="OXIDOREDUCTASE-RELATED"/>
    <property type="match status" value="1"/>
</dbReference>
<dbReference type="PROSITE" id="PS00061">
    <property type="entry name" value="ADH_SHORT"/>
    <property type="match status" value="1"/>
</dbReference>
<dbReference type="InterPro" id="IPR036291">
    <property type="entry name" value="NAD(P)-bd_dom_sf"/>
</dbReference>
<proteinExistence type="inferred from homology"/>
<dbReference type="InterPro" id="IPR020904">
    <property type="entry name" value="Sc_DH/Rdtase_CS"/>
</dbReference>
<gene>
    <name evidence="3" type="ORF">CBW65_04840</name>
</gene>
<reference evidence="4" key="1">
    <citation type="submission" date="2017-05" db="EMBL/GenBank/DDBJ databases">
        <authorList>
            <person name="Sung H."/>
        </authorList>
    </citation>
    <scope>NUCLEOTIDE SEQUENCE [LARGE SCALE GENOMIC DNA]</scope>
    <source>
        <strain evidence="4">AR23208</strain>
    </source>
</reference>
<dbReference type="SUPFAM" id="SSF51735">
    <property type="entry name" value="NAD(P)-binding Rossmann-fold domains"/>
    <property type="match status" value="1"/>
</dbReference>
<accession>A0A1Y0IMA5</accession>
<dbReference type="Pfam" id="PF00106">
    <property type="entry name" value="adh_short"/>
    <property type="match status" value="1"/>
</dbReference>
<dbReference type="InterPro" id="IPR002347">
    <property type="entry name" value="SDR_fam"/>
</dbReference>
<keyword evidence="2" id="KW-0560">Oxidoreductase</keyword>
<dbReference type="OrthoDB" id="9808814at2"/>
<sequence>MKNVLILGATSGIAKALAYHFAEKEHNLLLAGRDVEELKRIAQDINIRHGVEVTVHRFDALDYDGHADFFTNCLEAAGEIDGIVLAYGYLGDQKRAENEFAEARRVIETNYLSAVSMLNIAANYFESKKEGFLCVLSSVAGDRGRQSNFMYGSAKGGLSLYLQGLRNRLSKSNVSVTTVKPGFVDTKMTFGQPGMFLVAKPEDVAKAIYKMIQKKVDVAYTPFFWRYIMLIIKSVPERIFKRLSL</sequence>
<evidence type="ECO:0000313" key="3">
    <source>
        <dbReference type="EMBL" id="ARU60474.1"/>
    </source>
</evidence>
<organism evidence="3 4">
    <name type="scientific">Tumebacillus avium</name>
    <dbReference type="NCBI Taxonomy" id="1903704"/>
    <lineage>
        <taxon>Bacteria</taxon>
        <taxon>Bacillati</taxon>
        <taxon>Bacillota</taxon>
        <taxon>Bacilli</taxon>
        <taxon>Bacillales</taxon>
        <taxon>Alicyclobacillaceae</taxon>
        <taxon>Tumebacillus</taxon>
    </lineage>
</organism>
<dbReference type="PANTHER" id="PTHR43391">
    <property type="entry name" value="RETINOL DEHYDROGENASE-RELATED"/>
    <property type="match status" value="1"/>
</dbReference>
<dbReference type="AlphaFoldDB" id="A0A1Y0IMA5"/>
<protein>
    <submittedName>
        <fullName evidence="3">Short-chain dehydrogenase</fullName>
    </submittedName>
</protein>
<evidence type="ECO:0000256" key="1">
    <source>
        <dbReference type="ARBA" id="ARBA00006484"/>
    </source>
</evidence>
<dbReference type="Proteomes" id="UP000195437">
    <property type="component" value="Chromosome"/>
</dbReference>
<dbReference type="Gene3D" id="3.40.50.720">
    <property type="entry name" value="NAD(P)-binding Rossmann-like Domain"/>
    <property type="match status" value="1"/>
</dbReference>
<keyword evidence="4" id="KW-1185">Reference proteome</keyword>
<dbReference type="NCBIfam" id="NF005489">
    <property type="entry name" value="PRK07102.1"/>
    <property type="match status" value="1"/>
</dbReference>